<dbReference type="RefSeq" id="WP_179589636.1">
    <property type="nucleotide sequence ID" value="NZ_JACBYR010000002.1"/>
</dbReference>
<evidence type="ECO:0000256" key="2">
    <source>
        <dbReference type="SAM" id="SignalP"/>
    </source>
</evidence>
<dbReference type="EMBL" id="JACBYR010000002">
    <property type="protein sequence ID" value="NYE85586.1"/>
    <property type="molecule type" value="Genomic_DNA"/>
</dbReference>
<proteinExistence type="inferred from homology"/>
<protein>
    <submittedName>
        <fullName evidence="3">Tripartite-type tricarboxylate transporter receptor subunit TctC</fullName>
    </submittedName>
</protein>
<name>A0A7Y9IYQ1_9BURK</name>
<sequence length="331" mass="34720">MTRFVSCVAGLVMAGVLSTAATATAFAADAAWPRKQIRLIVPYPPGGSADTLGRALAQSLTGSLNQTVVVENRAGAAGFIGSQAVARAEPDGYTLVVSGIGSHVIAPLQNPNAFDPLKDFTHIAFLGGPPAALIVNADSPVKDLAGFITYARGLPNGVSWGSPGQGTHGSLIGDAFKDTTKLKMVHVAYKGANAAVTDLIANQIQAAFITLSSATAGIKSGRIRAIALTADKRLDDFPDVPTFTEQGYPKLTGTTWFSLSGPAGMDPAVTTKLNAAVRQAMRTPEIQRELRQQNMVTEDWDAATFTRYVGTEITHWLPYLQAADVPSGNKP</sequence>
<dbReference type="Proteomes" id="UP000542125">
    <property type="component" value="Unassembled WGS sequence"/>
</dbReference>
<dbReference type="CDD" id="cd07012">
    <property type="entry name" value="PBP2_Bug_TTT"/>
    <property type="match status" value="1"/>
</dbReference>
<dbReference type="PANTHER" id="PTHR42928:SF5">
    <property type="entry name" value="BLR1237 PROTEIN"/>
    <property type="match status" value="1"/>
</dbReference>
<feature type="chain" id="PRO_5031219832" evidence="2">
    <location>
        <begin position="28"/>
        <end position="331"/>
    </location>
</feature>
<dbReference type="SUPFAM" id="SSF53850">
    <property type="entry name" value="Periplasmic binding protein-like II"/>
    <property type="match status" value="1"/>
</dbReference>
<evidence type="ECO:0000313" key="3">
    <source>
        <dbReference type="EMBL" id="NYE85586.1"/>
    </source>
</evidence>
<dbReference type="PANTHER" id="PTHR42928">
    <property type="entry name" value="TRICARBOXYLATE-BINDING PROTEIN"/>
    <property type="match status" value="1"/>
</dbReference>
<dbReference type="AlphaFoldDB" id="A0A7Y9IYQ1"/>
<dbReference type="PIRSF" id="PIRSF017082">
    <property type="entry name" value="YflP"/>
    <property type="match status" value="1"/>
</dbReference>
<keyword evidence="3" id="KW-0675">Receptor</keyword>
<dbReference type="Gene3D" id="3.40.190.150">
    <property type="entry name" value="Bordetella uptake gene, domain 1"/>
    <property type="match status" value="1"/>
</dbReference>
<evidence type="ECO:0000256" key="1">
    <source>
        <dbReference type="ARBA" id="ARBA00006987"/>
    </source>
</evidence>
<dbReference type="Gene3D" id="3.40.190.10">
    <property type="entry name" value="Periplasmic binding protein-like II"/>
    <property type="match status" value="1"/>
</dbReference>
<comment type="similarity">
    <text evidence="1">Belongs to the UPF0065 (bug) family.</text>
</comment>
<reference evidence="3 4" key="1">
    <citation type="submission" date="2020-07" db="EMBL/GenBank/DDBJ databases">
        <title>Genomic Encyclopedia of Type Strains, Phase IV (KMG-V): Genome sequencing to study the core and pangenomes of soil and plant-associated prokaryotes.</title>
        <authorList>
            <person name="Whitman W."/>
        </authorList>
    </citation>
    <scope>NUCLEOTIDE SEQUENCE [LARGE SCALE GENOMIC DNA]</scope>
    <source>
        <strain evidence="3 4">SAS40</strain>
    </source>
</reference>
<evidence type="ECO:0000313" key="4">
    <source>
        <dbReference type="Proteomes" id="UP000542125"/>
    </source>
</evidence>
<comment type="caution">
    <text evidence="3">The sequence shown here is derived from an EMBL/GenBank/DDBJ whole genome shotgun (WGS) entry which is preliminary data.</text>
</comment>
<accession>A0A7Y9IYQ1</accession>
<keyword evidence="2" id="KW-0732">Signal</keyword>
<feature type="signal peptide" evidence="2">
    <location>
        <begin position="1"/>
        <end position="27"/>
    </location>
</feature>
<organism evidence="3 4">
    <name type="scientific">Pigmentiphaga litoralis</name>
    <dbReference type="NCBI Taxonomy" id="516702"/>
    <lineage>
        <taxon>Bacteria</taxon>
        <taxon>Pseudomonadati</taxon>
        <taxon>Pseudomonadota</taxon>
        <taxon>Betaproteobacteria</taxon>
        <taxon>Burkholderiales</taxon>
        <taxon>Alcaligenaceae</taxon>
        <taxon>Pigmentiphaga</taxon>
    </lineage>
</organism>
<dbReference type="InterPro" id="IPR005064">
    <property type="entry name" value="BUG"/>
</dbReference>
<keyword evidence="4" id="KW-1185">Reference proteome</keyword>
<gene>
    <name evidence="3" type="ORF">FHW18_004893</name>
</gene>
<dbReference type="Pfam" id="PF03401">
    <property type="entry name" value="TctC"/>
    <property type="match status" value="1"/>
</dbReference>
<dbReference type="InterPro" id="IPR042100">
    <property type="entry name" value="Bug_dom1"/>
</dbReference>